<feature type="region of interest" description="Disordered" evidence="1">
    <location>
        <begin position="1"/>
        <end position="61"/>
    </location>
</feature>
<name>A0A9X5CJI6_9ACTN</name>
<organism evidence="2 3">
    <name type="scientific">Actinospica acidiphila</name>
    <dbReference type="NCBI Taxonomy" id="304899"/>
    <lineage>
        <taxon>Bacteria</taxon>
        <taxon>Bacillati</taxon>
        <taxon>Actinomycetota</taxon>
        <taxon>Actinomycetes</taxon>
        <taxon>Catenulisporales</taxon>
        <taxon>Actinospicaceae</taxon>
        <taxon>Actinospica</taxon>
    </lineage>
</organism>
<evidence type="ECO:0000313" key="2">
    <source>
        <dbReference type="EMBL" id="NEC49677.1"/>
    </source>
</evidence>
<feature type="compositionally biased region" description="Basic and acidic residues" evidence="1">
    <location>
        <begin position="12"/>
        <end position="26"/>
    </location>
</feature>
<feature type="compositionally biased region" description="Basic and acidic residues" evidence="1">
    <location>
        <begin position="43"/>
        <end position="61"/>
    </location>
</feature>
<sequence>MSAERLPVAEPADVRRAAGELARADRLLPPTTAEASASGAHHRLPDEPEHGHRDAHQEVAR</sequence>
<dbReference type="Proteomes" id="UP000471745">
    <property type="component" value="Unassembled WGS sequence"/>
</dbReference>
<proteinExistence type="predicted"/>
<keyword evidence="3" id="KW-1185">Reference proteome</keyword>
<dbReference type="EMBL" id="JAAGNA010000490">
    <property type="protein sequence ID" value="NEC49677.1"/>
    <property type="molecule type" value="Genomic_DNA"/>
</dbReference>
<dbReference type="RefSeq" id="WP_163088927.1">
    <property type="nucleotide sequence ID" value="NZ_JAAGNA010000490.1"/>
</dbReference>
<evidence type="ECO:0000313" key="3">
    <source>
        <dbReference type="Proteomes" id="UP000471745"/>
    </source>
</evidence>
<reference evidence="2 3" key="1">
    <citation type="submission" date="2020-01" db="EMBL/GenBank/DDBJ databases">
        <title>Insect and environment-associated Actinomycetes.</title>
        <authorList>
            <person name="Currrie C."/>
            <person name="Chevrette M."/>
            <person name="Carlson C."/>
            <person name="Stubbendieck R."/>
            <person name="Wendt-Pienkowski E."/>
        </authorList>
    </citation>
    <scope>NUCLEOTIDE SEQUENCE [LARGE SCALE GENOMIC DNA]</scope>
    <source>
        <strain evidence="2 3">SID8189</strain>
    </source>
</reference>
<evidence type="ECO:0000256" key="1">
    <source>
        <dbReference type="SAM" id="MobiDB-lite"/>
    </source>
</evidence>
<accession>A0A9X5CJI6</accession>
<protein>
    <submittedName>
        <fullName evidence="2">Uncharacterized protein</fullName>
    </submittedName>
</protein>
<dbReference type="AlphaFoldDB" id="A0A9X5CJI6"/>
<gene>
    <name evidence="2" type="ORF">G3I18_13985</name>
</gene>
<comment type="caution">
    <text evidence="2">The sequence shown here is derived from an EMBL/GenBank/DDBJ whole genome shotgun (WGS) entry which is preliminary data.</text>
</comment>